<feature type="active site" description="Proton donor/acceptor" evidence="3">
    <location>
        <position position="984"/>
    </location>
</feature>
<feature type="region of interest" description="Disordered" evidence="6">
    <location>
        <begin position="1"/>
        <end position="60"/>
    </location>
</feature>
<dbReference type="OMA" id="RYPLIDY"/>
<feature type="binding site" evidence="4">
    <location>
        <begin position="900"/>
        <end position="907"/>
    </location>
    <ligand>
        <name>substrate</name>
    </ligand>
</feature>
<dbReference type="Pfam" id="PF01591">
    <property type="entry name" value="6PF2K"/>
    <property type="match status" value="1"/>
</dbReference>
<evidence type="ECO:0000256" key="6">
    <source>
        <dbReference type="SAM" id="MobiDB-lite"/>
    </source>
</evidence>
<dbReference type="GO" id="GO:0005829">
    <property type="term" value="C:cytosol"/>
    <property type="evidence" value="ECO:0007669"/>
    <property type="project" value="TreeGrafter"/>
</dbReference>
<evidence type="ECO:0000256" key="2">
    <source>
        <dbReference type="ARBA" id="ARBA00022840"/>
    </source>
</evidence>
<dbReference type="InterPro" id="IPR027417">
    <property type="entry name" value="P-loop_NTPase"/>
</dbReference>
<feature type="compositionally biased region" description="Low complexity" evidence="6">
    <location>
        <begin position="1"/>
        <end position="12"/>
    </location>
</feature>
<proteinExistence type="predicted"/>
<accession>A0A0N1PAJ1</accession>
<feature type="region of interest" description="Disordered" evidence="6">
    <location>
        <begin position="949"/>
        <end position="978"/>
    </location>
</feature>
<dbReference type="GO" id="GO:0006000">
    <property type="term" value="P:fructose metabolic process"/>
    <property type="evidence" value="ECO:0007669"/>
    <property type="project" value="InterPro"/>
</dbReference>
<feature type="compositionally biased region" description="Basic and acidic residues" evidence="6">
    <location>
        <begin position="821"/>
        <end position="842"/>
    </location>
</feature>
<dbReference type="GO" id="GO:0006003">
    <property type="term" value="P:fructose 2,6-bisphosphate metabolic process"/>
    <property type="evidence" value="ECO:0007669"/>
    <property type="project" value="InterPro"/>
</dbReference>
<feature type="domain" description="6-phosphofructo-2-kinase" evidence="7">
    <location>
        <begin position="372"/>
        <end position="418"/>
    </location>
</feature>
<keyword evidence="1" id="KW-0547">Nucleotide-binding</keyword>
<feature type="region of interest" description="Disordered" evidence="6">
    <location>
        <begin position="522"/>
        <end position="543"/>
    </location>
</feature>
<dbReference type="Gene3D" id="3.40.50.1240">
    <property type="entry name" value="Phosphoglycerate mutase-like"/>
    <property type="match status" value="1"/>
</dbReference>
<dbReference type="InterPro" id="IPR013079">
    <property type="entry name" value="6Phosfructo_kin"/>
</dbReference>
<feature type="binding site" evidence="4">
    <location>
        <position position="948"/>
    </location>
    <ligand>
        <name>substrate</name>
    </ligand>
</feature>
<evidence type="ECO:0000256" key="3">
    <source>
        <dbReference type="PIRSR" id="PIRSR613078-1"/>
    </source>
</evidence>
<organism evidence="8 9">
    <name type="scientific">Leptomonas seymouri</name>
    <dbReference type="NCBI Taxonomy" id="5684"/>
    <lineage>
        <taxon>Eukaryota</taxon>
        <taxon>Discoba</taxon>
        <taxon>Euglenozoa</taxon>
        <taxon>Kinetoplastea</taxon>
        <taxon>Metakinetoplastina</taxon>
        <taxon>Trypanosomatida</taxon>
        <taxon>Trypanosomatidae</taxon>
        <taxon>Leishmaniinae</taxon>
        <taxon>Leptomonas</taxon>
    </lineage>
</organism>
<dbReference type="Gene3D" id="3.40.50.300">
    <property type="entry name" value="P-loop containing nucleotide triphosphate hydrolases"/>
    <property type="match status" value="2"/>
</dbReference>
<feature type="compositionally biased region" description="Polar residues" evidence="6">
    <location>
        <begin position="205"/>
        <end position="222"/>
    </location>
</feature>
<reference evidence="8 9" key="1">
    <citation type="journal article" date="2015" name="PLoS Pathog.">
        <title>Leptomonas seymouri: Adaptations to the Dixenous Life Cycle Analyzed by Genome Sequencing, Transcriptome Profiling and Co-infection with Leishmania donovani.</title>
        <authorList>
            <person name="Kraeva N."/>
            <person name="Butenko A."/>
            <person name="Hlavacova J."/>
            <person name="Kostygov A."/>
            <person name="Myskova J."/>
            <person name="Grybchuk D."/>
            <person name="Lestinova T."/>
            <person name="Votypka J."/>
            <person name="Volf P."/>
            <person name="Opperdoes F."/>
            <person name="Flegontov P."/>
            <person name="Lukes J."/>
            <person name="Yurchenko V."/>
        </authorList>
    </citation>
    <scope>NUCLEOTIDE SEQUENCE [LARGE SCALE GENOMIC DNA]</scope>
    <source>
        <strain evidence="8 9">ATCC 30220</strain>
    </source>
</reference>
<dbReference type="PANTHER" id="PTHR10606">
    <property type="entry name" value="6-PHOSPHOFRUCTO-2-KINASE/FRUCTOSE-2,6-BISPHOSPHATASE"/>
    <property type="match status" value="1"/>
</dbReference>
<gene>
    <name evidence="8" type="ORF">ABL78_5541</name>
</gene>
<dbReference type="SUPFAM" id="SSF53254">
    <property type="entry name" value="Phosphoglycerate mutase-like"/>
    <property type="match status" value="1"/>
</dbReference>
<dbReference type="SMART" id="SM00855">
    <property type="entry name" value="PGAM"/>
    <property type="match status" value="1"/>
</dbReference>
<feature type="region of interest" description="Disordered" evidence="6">
    <location>
        <begin position="1137"/>
        <end position="1170"/>
    </location>
</feature>
<evidence type="ECO:0000256" key="4">
    <source>
        <dbReference type="PIRSR" id="PIRSR613078-2"/>
    </source>
</evidence>
<comment type="caution">
    <text evidence="8">The sequence shown here is derived from an EMBL/GenBank/DDBJ whole genome shotgun (WGS) entry which is preliminary data.</text>
</comment>
<dbReference type="EMBL" id="LJSK01000190">
    <property type="protein sequence ID" value="KPI85393.1"/>
    <property type="molecule type" value="Genomic_DNA"/>
</dbReference>
<dbReference type="GO" id="GO:0003873">
    <property type="term" value="F:6-phosphofructo-2-kinase activity"/>
    <property type="evidence" value="ECO:0007669"/>
    <property type="project" value="InterPro"/>
</dbReference>
<evidence type="ECO:0000256" key="5">
    <source>
        <dbReference type="PIRSR" id="PIRSR613078-3"/>
    </source>
</evidence>
<keyword evidence="9" id="KW-1185">Reference proteome</keyword>
<dbReference type="SUPFAM" id="SSF52540">
    <property type="entry name" value="P-loop containing nucleoside triphosphate hydrolases"/>
    <property type="match status" value="1"/>
</dbReference>
<dbReference type="Pfam" id="PF00300">
    <property type="entry name" value="His_Phos_1"/>
    <property type="match status" value="2"/>
</dbReference>
<feature type="region of interest" description="Disordered" evidence="6">
    <location>
        <begin position="821"/>
        <end position="858"/>
    </location>
</feature>
<evidence type="ECO:0000313" key="9">
    <source>
        <dbReference type="Proteomes" id="UP000038009"/>
    </source>
</evidence>
<dbReference type="Proteomes" id="UP000038009">
    <property type="component" value="Unassembled WGS sequence"/>
</dbReference>
<feature type="compositionally biased region" description="Low complexity" evidence="6">
    <location>
        <begin position="46"/>
        <end position="60"/>
    </location>
</feature>
<evidence type="ECO:0000259" key="7">
    <source>
        <dbReference type="Pfam" id="PF01591"/>
    </source>
</evidence>
<dbReference type="InterPro" id="IPR003094">
    <property type="entry name" value="6Pfruct_kin"/>
</dbReference>
<protein>
    <submittedName>
        <fullName evidence="8">Putative 6-phosphofructo-2-kinase/fructose-2 6-biphosphatase</fullName>
    </submittedName>
</protein>
<keyword evidence="2" id="KW-0067">ATP-binding</keyword>
<dbReference type="InterPro" id="IPR013078">
    <property type="entry name" value="His_Pase_superF_clade-1"/>
</dbReference>
<feature type="active site" description="Tele-phosphohistidine intermediate" evidence="3">
    <location>
        <position position="901"/>
    </location>
</feature>
<dbReference type="InterPro" id="IPR029033">
    <property type="entry name" value="His_PPase_superfam"/>
</dbReference>
<keyword evidence="8" id="KW-0418">Kinase</keyword>
<feature type="site" description="Transition state stabilizer" evidence="5">
    <location>
        <position position="1082"/>
    </location>
</feature>
<feature type="compositionally biased region" description="Basic and acidic residues" evidence="6">
    <location>
        <begin position="169"/>
        <end position="184"/>
    </location>
</feature>
<dbReference type="CDD" id="cd07067">
    <property type="entry name" value="HP_PGM_like"/>
    <property type="match status" value="1"/>
</dbReference>
<dbReference type="AlphaFoldDB" id="A0A0N1PAJ1"/>
<evidence type="ECO:0000256" key="1">
    <source>
        <dbReference type="ARBA" id="ARBA00022741"/>
    </source>
</evidence>
<dbReference type="GO" id="GO:0004331">
    <property type="term" value="F:fructose-2,6-bisphosphate 2-phosphatase activity"/>
    <property type="evidence" value="ECO:0007669"/>
    <property type="project" value="TreeGrafter"/>
</dbReference>
<dbReference type="GO" id="GO:0005524">
    <property type="term" value="F:ATP binding"/>
    <property type="evidence" value="ECO:0007669"/>
    <property type="project" value="UniProtKB-KW"/>
</dbReference>
<evidence type="ECO:0000313" key="8">
    <source>
        <dbReference type="EMBL" id="KPI85393.1"/>
    </source>
</evidence>
<dbReference type="PANTHER" id="PTHR10606:SF44">
    <property type="entry name" value="6-PHOSPHOFRUCTO 2-KINASE_FRUCTOSE 2,6-BISPHOSPHATASE LONG FORM"/>
    <property type="match status" value="1"/>
</dbReference>
<feature type="compositionally biased region" description="Polar residues" evidence="6">
    <location>
        <begin position="119"/>
        <end position="141"/>
    </location>
</feature>
<dbReference type="VEuPathDB" id="TriTrypDB:Lsey_0190_0010"/>
<dbReference type="OrthoDB" id="267323at2759"/>
<feature type="region of interest" description="Disordered" evidence="6">
    <location>
        <begin position="116"/>
        <end position="222"/>
    </location>
</feature>
<keyword evidence="8" id="KW-0808">Transferase</keyword>
<name>A0A0N1PAJ1_LEPSE</name>
<sequence>MQASSTSATTSTHVDTRNGDVTPALPASGRKTRVSSLVNPYATKKAQSPTSSGGTPTASAATHHMNSAVLNGVTYPSTRAAGIAKEAVEAAQLYYDLFFQASEEASTSASAVRLEHSLRSSSGNGAVTPNEPATTLSQSPAPRQRRSKSPTSQRDREQAGESRTSVHAVTEKKLRSELSPEDVRQQGLSSGGAGGAANKEGSLHASRTSSVHSSEANPQSVRTPVNVVDTTYHTFFPPVLSSVKREAIVERIVGHPPRSYLKWQWRKAEDFHTLHAQSVQHNNVYNKGLPHVAAGGATATSPVASASVGGAAAKKPSRSGSADSSATAPLLPKVQSLLLPDIPFELVSQHSIYSIPTSQQGPEYFKKTAEDGTKTLVIFMVGLPARGKTFLAQKICRLLGWHGIRAKVQNIQVPWRRVLLDWEATHADRPAAEQGVRAAESENSCARCRPCKKASASASASAHAADTKHAPGEDAAVSAPAAQHTCSCLHALSRRHVSLSSTQDEVSRVVRSLATGGSLNASLRRHSEGSRAAAAGTRDGTVDAKKRAVVPGTLPSLFSTDGKAATPQSTSANDRAAAAANLDAGVLPPLNVASPVCASMEQHAVVSRPESSFPSISSSSMASPISVVSDFTSDTATAGLPQDAVRHSHSASLTGRGEAAFDAAAGADASPTAAAAAGGADGPPKAAEVLRTRHFKELIQNPASVARRLYRYVLQSFADDCRLFFEHGGKVVVINDDFVTEELRQEAEKLFRPLAAQFFYMEVIRDAEEDPLDFVQCKIRDPMEYPRGDIDLTTATNDFKERLEFLESVYETLEEVSKRQAKERAQAARTRAAEKGDLDRQTAGRGDSSALHPPPRSYVNIRNASTIETHGISGYLPSRIISYVMNLSQVKIQHPIYFVRHGESCYNLEDRIGGNPLLTEQGMRDAGALLEFLASLKQHLKNVDHMQRAQHTTLSLQQESSRVNDEPTASTSTGQAANTADTLEMWTSQLRRAIQTAELSERLLNIRTLRWSSLNEIHAGVCEDMTYDEVTQRYPLIDYFRKHNKYTFRYPDGESYQDLVVRLEPVIMELENADKVVVVVAHQAVLRCLLAYFGSTSAESSISVEVPHRTVWRCTYDSKGIASLDELKLDNYEAGFQLRKPGRSPTPTPQDEELSGASTVPPAAVAGESH</sequence>